<dbReference type="EMBL" id="FOLL01000003">
    <property type="protein sequence ID" value="SFC03461.1"/>
    <property type="molecule type" value="Genomic_DNA"/>
</dbReference>
<dbReference type="InterPro" id="IPR012373">
    <property type="entry name" value="Ferrdict_sens_TM"/>
</dbReference>
<dbReference type="RefSeq" id="WP_090972062.1">
    <property type="nucleotide sequence ID" value="NZ_FOLL01000003.1"/>
</dbReference>
<dbReference type="Proteomes" id="UP000199577">
    <property type="component" value="Unassembled WGS sequence"/>
</dbReference>
<protein>
    <submittedName>
        <fullName evidence="4">Ferric-dicitrate binding protein FerR, regulates iron transport through sigma-19</fullName>
    </submittedName>
</protein>
<dbReference type="Pfam" id="PF04773">
    <property type="entry name" value="FecR"/>
    <property type="match status" value="1"/>
</dbReference>
<dbReference type="STRING" id="623281.SAMN05421747_103191"/>
<evidence type="ECO:0000256" key="1">
    <source>
        <dbReference type="SAM" id="Phobius"/>
    </source>
</evidence>
<keyword evidence="1" id="KW-1133">Transmembrane helix</keyword>
<feature type="transmembrane region" description="Helical" evidence="1">
    <location>
        <begin position="75"/>
        <end position="94"/>
    </location>
</feature>
<dbReference type="PANTHER" id="PTHR30273:SF2">
    <property type="entry name" value="PROTEIN FECR"/>
    <property type="match status" value="1"/>
</dbReference>
<name>A0A1I1FW00_9SPHI</name>
<proteinExistence type="predicted"/>
<dbReference type="InterPro" id="IPR032508">
    <property type="entry name" value="FecR_C"/>
</dbReference>
<feature type="domain" description="Protein FecR C-terminal" evidence="3">
    <location>
        <begin position="257"/>
        <end position="321"/>
    </location>
</feature>
<dbReference type="AlphaFoldDB" id="A0A1I1FW00"/>
<feature type="domain" description="FecR protein" evidence="2">
    <location>
        <begin position="113"/>
        <end position="204"/>
    </location>
</feature>
<dbReference type="Gene3D" id="2.60.120.1440">
    <property type="match status" value="1"/>
</dbReference>
<dbReference type="PANTHER" id="PTHR30273">
    <property type="entry name" value="PERIPLASMIC SIGNAL SENSOR AND SIGMA FACTOR ACTIVATOR FECR-RELATED"/>
    <property type="match status" value="1"/>
</dbReference>
<keyword evidence="1" id="KW-0472">Membrane</keyword>
<evidence type="ECO:0000259" key="3">
    <source>
        <dbReference type="Pfam" id="PF16344"/>
    </source>
</evidence>
<evidence type="ECO:0000313" key="4">
    <source>
        <dbReference type="EMBL" id="SFC03461.1"/>
    </source>
</evidence>
<organism evidence="4 5">
    <name type="scientific">Parapedobacter composti</name>
    <dbReference type="NCBI Taxonomy" id="623281"/>
    <lineage>
        <taxon>Bacteria</taxon>
        <taxon>Pseudomonadati</taxon>
        <taxon>Bacteroidota</taxon>
        <taxon>Sphingobacteriia</taxon>
        <taxon>Sphingobacteriales</taxon>
        <taxon>Sphingobacteriaceae</taxon>
        <taxon>Parapedobacter</taxon>
    </lineage>
</organism>
<sequence>MEDNKPNDQQIRDLLRRYVAGEASDAERRAVDAWYRLFVDQAPAPQAEEAEGPRATGAATATPPARPGVFRRYRWWAVAASLLVAVWWGGTLLLRSGHEPQGNDSATVRLFSSAEHRKRIELPDGTVVMLNVHSQLEVPEDFNAGHRHVALTGEAFFDVARMPESPFSVRSGLLTTRVLGTSFNVEGYAEDKTVKVAVVSGLVEVSKATAGKPDSLLSGGIARNQTLTFRKDDGSVAIRTEDSRLISAWQTGELDINRLTLPELGHKLARHFNRTLVIDPRLTDDTRYTIHFANENLREIMDVLAEMTHANFEEKGGKLLIQPN</sequence>
<gene>
    <name evidence="4" type="ORF">SAMN05421747_103191</name>
</gene>
<keyword evidence="5" id="KW-1185">Reference proteome</keyword>
<reference evidence="4 5" key="1">
    <citation type="submission" date="2016-10" db="EMBL/GenBank/DDBJ databases">
        <authorList>
            <person name="de Groot N.N."/>
        </authorList>
    </citation>
    <scope>NUCLEOTIDE SEQUENCE [LARGE SCALE GENOMIC DNA]</scope>
    <source>
        <strain evidence="4 5">DSM 22900</strain>
    </source>
</reference>
<evidence type="ECO:0000313" key="5">
    <source>
        <dbReference type="Proteomes" id="UP000199577"/>
    </source>
</evidence>
<dbReference type="OrthoDB" id="1524389at2"/>
<evidence type="ECO:0000259" key="2">
    <source>
        <dbReference type="Pfam" id="PF04773"/>
    </source>
</evidence>
<keyword evidence="1" id="KW-0812">Transmembrane</keyword>
<dbReference type="Pfam" id="PF16344">
    <property type="entry name" value="FecR_C"/>
    <property type="match status" value="1"/>
</dbReference>
<dbReference type="Gene3D" id="3.55.50.30">
    <property type="match status" value="1"/>
</dbReference>
<accession>A0A1I1FW00</accession>
<dbReference type="PIRSF" id="PIRSF018266">
    <property type="entry name" value="FecR"/>
    <property type="match status" value="1"/>
</dbReference>
<dbReference type="InterPro" id="IPR006860">
    <property type="entry name" value="FecR"/>
</dbReference>
<dbReference type="GO" id="GO:0016989">
    <property type="term" value="F:sigma factor antagonist activity"/>
    <property type="evidence" value="ECO:0007669"/>
    <property type="project" value="TreeGrafter"/>
</dbReference>